<evidence type="ECO:0000256" key="3">
    <source>
        <dbReference type="ARBA" id="ARBA00022448"/>
    </source>
</evidence>
<keyword evidence="7" id="KW-0811">Translocation</keyword>
<evidence type="ECO:0000256" key="9">
    <source>
        <dbReference type="ARBA" id="ARBA00023242"/>
    </source>
</evidence>
<protein>
    <recommendedName>
        <fullName evidence="11">Peptidase S59 domain-containing protein</fullName>
    </recommendedName>
</protein>
<evidence type="ECO:0000256" key="2">
    <source>
        <dbReference type="ARBA" id="ARBA00008926"/>
    </source>
</evidence>
<feature type="compositionally biased region" description="Polar residues" evidence="10">
    <location>
        <begin position="643"/>
        <end position="655"/>
    </location>
</feature>
<evidence type="ECO:0000259" key="11">
    <source>
        <dbReference type="PROSITE" id="PS51434"/>
    </source>
</evidence>
<evidence type="ECO:0000313" key="13">
    <source>
        <dbReference type="Proteomes" id="UP001391051"/>
    </source>
</evidence>
<dbReference type="Pfam" id="PF04096">
    <property type="entry name" value="Nucleoporin2"/>
    <property type="match status" value="1"/>
</dbReference>
<feature type="region of interest" description="Disordered" evidence="10">
    <location>
        <begin position="809"/>
        <end position="880"/>
    </location>
</feature>
<feature type="compositionally biased region" description="Gly residues" evidence="10">
    <location>
        <begin position="458"/>
        <end position="470"/>
    </location>
</feature>
<dbReference type="InterPro" id="IPR037665">
    <property type="entry name" value="Nucleoporin_S59-like"/>
</dbReference>
<dbReference type="Gene3D" id="1.10.10.2360">
    <property type="match status" value="1"/>
</dbReference>
<feature type="compositionally biased region" description="Low complexity" evidence="10">
    <location>
        <begin position="623"/>
        <end position="642"/>
    </location>
</feature>
<dbReference type="Gene3D" id="1.25.40.690">
    <property type="match status" value="1"/>
</dbReference>
<feature type="region of interest" description="Disordered" evidence="10">
    <location>
        <begin position="667"/>
        <end position="697"/>
    </location>
</feature>
<evidence type="ECO:0000256" key="4">
    <source>
        <dbReference type="ARBA" id="ARBA00022813"/>
    </source>
</evidence>
<sequence length="1968" mass="205896">MSFGSGGFGGFGSNNNTTNTSTGFGGFGSNNATSGGFGANTNTNTGGGFGSANTGGGLFGGGGNTSNTGGFGSTAGGFGSANTTSAFGGAAKPAFGASPSGGLFGSTANTTANSGGFGGGGFGSNNTAASTSSPFGGAANTGGGLFGSNNAAKPAFGAGATTGTTGGLFGGGSAAAPSTGFGGGSFGAPASTALGGNLGEAPGTAATAFQPLVEKENATGSAQNSFQNILFQDPYKKWSAEELRLQDYNSQRRYGSGGGGGFGSGGSTFGSTGFGSNAATTSGFGSNNTATTGGGLFGSANNNATSTGFGAQNTANTGFGSAGGSGLFGAAKPATGGLFGSTPSATPAASTGGGLFSGGGGTGFGANTNTSGGFGAASNTSGGGLFGGNNAAQAKPSGFSFGNTASNTNTTSTGFGANNNTTSAFGSNTGGTGAFGNTQANTGGGGLFGNAANTQQSTGGGFGSNTGGFGQQNNQQQGGGLFGNQQKPATGGGVFGSAATPSTNTGGGLFGNANTNTNTGFGASAQASSGGGLFGGAKPATGGGLFGNAAPAQNNTQGGGLFGGLNNQNQQQTQQPQTGGGLFGGLNQSQSKPGGLFGASTQPAGGSVFGNTQNQQQGGGLFGNSQGQQQPQGGLGSSLFGGASTQSQNQPQALTASVNDPTAFGATSLFGNLPTQSNDPGPLATPLSSKSQTRRPSVLPIYKLNPAAGSRFNTPQKRGFGFSYSTYGTPTSPSSASSTPGTGSQSLLTGSLTRSMGKSISTSNLRRSYNVDDSLLAPGAFSASTSSRMFGNNNVKKLVINRELRTDLFSTPTKDKSPQDTPNGSRKLPKRVSFDTSNGEAAENGDAQNGNAEQSSNNGYIRPNSVNGARSSPLSSEMEQITGKELAIVHEEEPAASSAPVSTDTLSDREPGEYWMKPSKEEIDNMNRVQRQKVVDLTVGRVNCGWVKFKVPVDLNTVDYGNLFENIVVFVVRSCTVYPNQAKKPAVGKGLNVPSLINLESSYPRASMTSKGRKGPSLAKHVDRLKRIPGTKFENYNTETGEWTFSVEHFTTYGLDYDDEEGAETDPSAEMSGVEHQRAQPEPDSSAAEYDEEDSFELRRREHALPGAFDGDIAVDDDEVPEMAEAGDYRSSFLGDRSAGSKSRSLVPVGQDNLDEEYAMSEDQDAGASLRHHLAAEQEDDSLSVSDSHLDFVQETPAGIMRARMRAIKESATPVKVQVAAGDDWMNMLQKTISPRKRDRVHLKSQREADNYGKESVLDVKSPSKKRVVSDSKGFATSIDLMKSIFDQAKAPAEVVQLSVRPQNAKWPYKRTAKTLDTSDMNDKERQWHSVPRPNWGPSGTLVFAGTPEDTPFGRSGRVIEKNGLMTVMKGAIVSSSQDIRIAKFTNEACCPEFNMSAKALQAHAELTEIYLDGDVPTVMGPRVSIREFATETGSKNAAAEHEKLVWELASVLFDSIKFPSELQNDPDAAEKIRRENLSKFWEQMLDEETNKGISMARTSEEKALASLAGHRIAEACKHLLDGKDFRLATLVALIGSSDAMKKDMREQIKEWKDAHVLPELSQPLRALYEMLSGNVCACEGGKNASTENRMKSFVISKEFGLNWRQAFGLRLWYAISGEDFVADAVEKYQGDVSQEKEIPPMTWFAEQGIRSIWNDPEEGQRQDLIWGLLQLYSNDRADLEAILRPENSQLSPLDYRLSWQLGQALTATGKVSFGKNADEKADAATTAFASQLTTEGSWEEAAFILLHLTDPNARTKAIQEHLCRHAGLIGNEQSESFKKLTEKLKIPTRWIWHAKALFMRSVKKDASSEVQCLLRADSYAEAHRTFIKDVAPVAIIERDFHALADLLRQFDGRQSQVPDWNLGGEIYKAFLQLVDYQYRHEQPPNALVNGLLEGLPAMHGNTPEAGIQEYAALTDMAAVVASVVGDMAKLGQMDHQRILKLPLTEDVLLRHSRNLAWSHYHAIMAGH</sequence>
<dbReference type="Gene3D" id="3.30.1610.10">
    <property type="entry name" value="Peptidase S59, nucleoporin"/>
    <property type="match status" value="1"/>
</dbReference>
<dbReference type="Pfam" id="PF12110">
    <property type="entry name" value="Nup96"/>
    <property type="match status" value="1"/>
</dbReference>
<organism evidence="12 13">
    <name type="scientific">Apiospora aurea</name>
    <dbReference type="NCBI Taxonomy" id="335848"/>
    <lineage>
        <taxon>Eukaryota</taxon>
        <taxon>Fungi</taxon>
        <taxon>Dikarya</taxon>
        <taxon>Ascomycota</taxon>
        <taxon>Pezizomycotina</taxon>
        <taxon>Sordariomycetes</taxon>
        <taxon>Xylariomycetidae</taxon>
        <taxon>Amphisphaeriales</taxon>
        <taxon>Apiosporaceae</taxon>
        <taxon>Apiospora</taxon>
    </lineage>
</organism>
<dbReference type="GeneID" id="92081289"/>
<dbReference type="InterPro" id="IPR036903">
    <property type="entry name" value="Nup98_auto-Pept-S59_dom_sf"/>
</dbReference>
<keyword evidence="3" id="KW-0813">Transport</keyword>
<comment type="subcellular location">
    <subcellularLocation>
        <location evidence="1">Nucleus</location>
        <location evidence="1">Nuclear pore complex</location>
    </subcellularLocation>
</comment>
<comment type="caution">
    <text evidence="12">The sequence shown here is derived from an EMBL/GenBank/DDBJ whole genome shotgun (WGS) entry which is preliminary data.</text>
</comment>
<feature type="compositionally biased region" description="Polar residues" evidence="10">
    <location>
        <begin position="669"/>
        <end position="679"/>
    </location>
</feature>
<feature type="compositionally biased region" description="Polar residues" evidence="10">
    <location>
        <begin position="846"/>
        <end position="879"/>
    </location>
</feature>
<feature type="domain" description="Peptidase S59" evidence="11">
    <location>
        <begin position="911"/>
        <end position="1050"/>
    </location>
</feature>
<dbReference type="InterPro" id="IPR021967">
    <property type="entry name" value="Nup98_C"/>
</dbReference>
<evidence type="ECO:0000256" key="5">
    <source>
        <dbReference type="ARBA" id="ARBA00022816"/>
    </source>
</evidence>
<keyword evidence="5" id="KW-0509">mRNA transport</keyword>
<feature type="region of interest" description="Disordered" evidence="10">
    <location>
        <begin position="545"/>
        <end position="655"/>
    </location>
</feature>
<accession>A0ABR1PZE1</accession>
<feature type="compositionally biased region" description="Polar residues" evidence="10">
    <location>
        <begin position="686"/>
        <end position="695"/>
    </location>
</feature>
<dbReference type="PROSITE" id="PS51434">
    <property type="entry name" value="NUP_C"/>
    <property type="match status" value="1"/>
</dbReference>
<feature type="compositionally biased region" description="Polar residues" evidence="10">
    <location>
        <begin position="745"/>
        <end position="761"/>
    </location>
</feature>
<keyword evidence="8" id="KW-0906">Nuclear pore complex</keyword>
<evidence type="ECO:0000313" key="12">
    <source>
        <dbReference type="EMBL" id="KAK7942892.1"/>
    </source>
</evidence>
<evidence type="ECO:0000256" key="10">
    <source>
        <dbReference type="SAM" id="MobiDB-lite"/>
    </source>
</evidence>
<dbReference type="Proteomes" id="UP001391051">
    <property type="component" value="Unassembled WGS sequence"/>
</dbReference>
<dbReference type="PANTHER" id="PTHR23198:SF6">
    <property type="entry name" value="NUCLEAR PORE COMPLEX PROTEIN NUP98-NUP96"/>
    <property type="match status" value="1"/>
</dbReference>
<dbReference type="SUPFAM" id="SSF82215">
    <property type="entry name" value="C-terminal autoproteolytic domain of nucleoporin nup98"/>
    <property type="match status" value="1"/>
</dbReference>
<dbReference type="InterPro" id="IPR007230">
    <property type="entry name" value="Nup98_auto-Pept-S59_dom"/>
</dbReference>
<dbReference type="EMBL" id="JAQQWE010000008">
    <property type="protein sequence ID" value="KAK7942892.1"/>
    <property type="molecule type" value="Genomic_DNA"/>
</dbReference>
<reference evidence="12 13" key="1">
    <citation type="submission" date="2023-01" db="EMBL/GenBank/DDBJ databases">
        <title>Analysis of 21 Apiospora genomes using comparative genomics revels a genus with tremendous synthesis potential of carbohydrate active enzymes and secondary metabolites.</title>
        <authorList>
            <person name="Sorensen T."/>
        </authorList>
    </citation>
    <scope>NUCLEOTIDE SEQUENCE [LARGE SCALE GENOMIC DNA]</scope>
    <source>
        <strain evidence="12 13">CBS 24483</strain>
    </source>
</reference>
<dbReference type="RefSeq" id="XP_066694923.1">
    <property type="nucleotide sequence ID" value="XM_066848227.1"/>
</dbReference>
<evidence type="ECO:0000256" key="7">
    <source>
        <dbReference type="ARBA" id="ARBA00023010"/>
    </source>
</evidence>
<feature type="region of interest" description="Disordered" evidence="10">
    <location>
        <begin position="891"/>
        <end position="910"/>
    </location>
</feature>
<evidence type="ECO:0000256" key="6">
    <source>
        <dbReference type="ARBA" id="ARBA00022927"/>
    </source>
</evidence>
<evidence type="ECO:0000256" key="8">
    <source>
        <dbReference type="ARBA" id="ARBA00023132"/>
    </source>
</evidence>
<keyword evidence="4" id="KW-0068">Autocatalytic cleavage</keyword>
<feature type="region of interest" description="Disordered" evidence="10">
    <location>
        <begin position="1129"/>
        <end position="1149"/>
    </location>
</feature>
<keyword evidence="6" id="KW-0653">Protein transport</keyword>
<feature type="compositionally biased region" description="Low complexity" evidence="10">
    <location>
        <begin position="723"/>
        <end position="744"/>
    </location>
</feature>
<proteinExistence type="inferred from homology"/>
<dbReference type="InterPro" id="IPR025574">
    <property type="entry name" value="Nucleoporin_FG_rpt"/>
</dbReference>
<gene>
    <name evidence="12" type="ORF">PG986_012005</name>
</gene>
<keyword evidence="9" id="KW-0539">Nucleus</keyword>
<name>A0ABR1PZE1_9PEZI</name>
<dbReference type="Pfam" id="PF13634">
    <property type="entry name" value="Nucleoporin_FG"/>
    <property type="match status" value="4"/>
</dbReference>
<feature type="region of interest" description="Disordered" evidence="10">
    <location>
        <begin position="446"/>
        <end position="500"/>
    </location>
</feature>
<feature type="compositionally biased region" description="Low complexity" evidence="10">
    <location>
        <begin position="564"/>
        <end position="577"/>
    </location>
</feature>
<dbReference type="PANTHER" id="PTHR23198">
    <property type="entry name" value="NUCLEOPORIN"/>
    <property type="match status" value="1"/>
</dbReference>
<comment type="similarity">
    <text evidence="2">Belongs to the nucleoporin GLFG family.</text>
</comment>
<feature type="region of interest" description="Disordered" evidence="10">
    <location>
        <begin position="1319"/>
        <end position="1339"/>
    </location>
</feature>
<feature type="region of interest" description="Disordered" evidence="10">
    <location>
        <begin position="1057"/>
        <end position="1096"/>
    </location>
</feature>
<feature type="region of interest" description="Disordered" evidence="10">
    <location>
        <begin position="723"/>
        <end position="761"/>
    </location>
</feature>
<evidence type="ECO:0000256" key="1">
    <source>
        <dbReference type="ARBA" id="ARBA00004567"/>
    </source>
</evidence>
<keyword evidence="13" id="KW-1185">Reference proteome</keyword>